<feature type="signal peptide" evidence="1">
    <location>
        <begin position="1"/>
        <end position="28"/>
    </location>
</feature>
<keyword evidence="3" id="KW-1185">Reference proteome</keyword>
<name>C0XN64_LENH9</name>
<organism evidence="2 3">
    <name type="scientific">Lentilactobacillus hilgardii (strain ATCC 8290 / DSM 20176 / CCUG 30140 / JCM 1155 / KCTC 3500 / NBRC 15886 / NCIMB 8040 / NRRL B-1843 / 9)</name>
    <dbReference type="NCBI Taxonomy" id="1423757"/>
    <lineage>
        <taxon>Bacteria</taxon>
        <taxon>Bacillati</taxon>
        <taxon>Bacillota</taxon>
        <taxon>Bacilli</taxon>
        <taxon>Lactobacillales</taxon>
        <taxon>Lactobacillaceae</taxon>
        <taxon>Lentilactobacillus</taxon>
    </lineage>
</organism>
<dbReference type="Proteomes" id="UP000003752">
    <property type="component" value="Unassembled WGS sequence"/>
</dbReference>
<evidence type="ECO:0000256" key="1">
    <source>
        <dbReference type="SAM" id="SignalP"/>
    </source>
</evidence>
<dbReference type="EMBL" id="ACGP01000227">
    <property type="protein sequence ID" value="EEI23190.1"/>
    <property type="molecule type" value="Genomic_DNA"/>
</dbReference>
<keyword evidence="1" id="KW-0732">Signal</keyword>
<comment type="caution">
    <text evidence="2">The sequence shown here is derived from an EMBL/GenBank/DDBJ whole genome shotgun (WGS) entry which is preliminary data.</text>
</comment>
<sequence length="101" mass="11302">MLRKKSLLSLYAILLTPLFTFLPISALADPITPHGTARFETPNATINVNNNSSSYKVIWMNAIRAWNNTGLLISNFRRVQLPKSLPVQTPVLVQVMPDLLN</sequence>
<dbReference type="RefSeq" id="WP_003635949.1">
    <property type="nucleotide sequence ID" value="NZ_AZDF01000031.1"/>
</dbReference>
<reference evidence="2 3" key="1">
    <citation type="submission" date="2009-01" db="EMBL/GenBank/DDBJ databases">
        <authorList>
            <person name="Qin X."/>
            <person name="Bachman B."/>
            <person name="Battles P."/>
            <person name="Bell A."/>
            <person name="Bess C."/>
            <person name="Bickham C."/>
            <person name="Chaboub L."/>
            <person name="Chen D."/>
            <person name="Coyle M."/>
            <person name="Deiros D.R."/>
            <person name="Dinh H."/>
            <person name="Forbes L."/>
            <person name="Fowler G."/>
            <person name="Francisco L."/>
            <person name="Fu Q."/>
            <person name="Gubbala S."/>
            <person name="Hale W."/>
            <person name="Han Y."/>
            <person name="Hemphill L."/>
            <person name="Highlander S.K."/>
            <person name="Hirani K."/>
            <person name="Hogues M."/>
            <person name="Jackson L."/>
            <person name="Jakkamsetti A."/>
            <person name="Javaid M."/>
            <person name="Jiang H."/>
            <person name="Korchina V."/>
            <person name="Kovar C."/>
            <person name="Lara F."/>
            <person name="Lee S."/>
            <person name="Mata R."/>
            <person name="Mathew T."/>
            <person name="Moen C."/>
            <person name="Morales K."/>
            <person name="Munidasa M."/>
            <person name="Nazareth L."/>
            <person name="Ngo R."/>
            <person name="Nguyen L."/>
            <person name="Okwuonu G."/>
            <person name="Ongeri F."/>
            <person name="Patil S."/>
            <person name="Petrosino J."/>
            <person name="Pham C."/>
            <person name="Pham P."/>
            <person name="Pu L.-L."/>
            <person name="Puazo M."/>
            <person name="Raj R."/>
            <person name="Reid J."/>
            <person name="Rouhana J."/>
            <person name="Saada N."/>
            <person name="Shang Y."/>
            <person name="Simmons D."/>
            <person name="Thornton R."/>
            <person name="Warren J."/>
            <person name="Weissenberger G."/>
            <person name="Zhang J."/>
            <person name="Zhang L."/>
            <person name="Zhou C."/>
            <person name="Zhu D."/>
            <person name="Muzny D."/>
            <person name="Worley K."/>
            <person name="Gibbs R."/>
        </authorList>
    </citation>
    <scope>NUCLEOTIDE SEQUENCE [LARGE SCALE GENOMIC DNA]</scope>
    <source>
        <strain evidence="3">ATCC 8290 / DSM 20176 / CCUG 30140 / JCM 1155 / KCTC 3500 / NBRC 15886 / NCIMB 8040 / NRRL B-1843 / 9</strain>
    </source>
</reference>
<gene>
    <name evidence="2" type="ORF">HMPREF0519_2675</name>
</gene>
<protein>
    <submittedName>
        <fullName evidence="2">Uncharacterized protein</fullName>
    </submittedName>
</protein>
<dbReference type="AlphaFoldDB" id="C0XN64"/>
<proteinExistence type="predicted"/>
<dbReference type="HOGENOM" id="CLU_2287911_0_0_9"/>
<feature type="chain" id="PRO_5002905193" evidence="1">
    <location>
        <begin position="29"/>
        <end position="101"/>
    </location>
</feature>
<accession>C0XN64</accession>
<evidence type="ECO:0000313" key="3">
    <source>
        <dbReference type="Proteomes" id="UP000003752"/>
    </source>
</evidence>
<evidence type="ECO:0000313" key="2">
    <source>
        <dbReference type="EMBL" id="EEI23190.1"/>
    </source>
</evidence>